<accession>A0ABW5SFJ0</accession>
<name>A0ABW5SFJ0_9FLAO</name>
<gene>
    <name evidence="1" type="ORF">ACFSQ0_11210</name>
</gene>
<evidence type="ECO:0000313" key="1">
    <source>
        <dbReference type="EMBL" id="MFD2698561.1"/>
    </source>
</evidence>
<comment type="caution">
    <text evidence="1">The sequence shown here is derived from an EMBL/GenBank/DDBJ whole genome shotgun (WGS) entry which is preliminary data.</text>
</comment>
<dbReference type="InterPro" id="IPR023393">
    <property type="entry name" value="START-like_dom_sf"/>
</dbReference>
<evidence type="ECO:0000313" key="2">
    <source>
        <dbReference type="Proteomes" id="UP001597357"/>
    </source>
</evidence>
<proteinExistence type="predicted"/>
<organism evidence="1 2">
    <name type="scientific">Mesonia sediminis</name>
    <dbReference type="NCBI Taxonomy" id="1703946"/>
    <lineage>
        <taxon>Bacteria</taxon>
        <taxon>Pseudomonadati</taxon>
        <taxon>Bacteroidota</taxon>
        <taxon>Flavobacteriia</taxon>
        <taxon>Flavobacteriales</taxon>
        <taxon>Flavobacteriaceae</taxon>
        <taxon>Mesonia</taxon>
    </lineage>
</organism>
<dbReference type="RefSeq" id="WP_379048288.1">
    <property type="nucleotide sequence ID" value="NZ_JBHULZ010000041.1"/>
</dbReference>
<dbReference type="SUPFAM" id="SSF55961">
    <property type="entry name" value="Bet v1-like"/>
    <property type="match status" value="1"/>
</dbReference>
<protein>
    <submittedName>
        <fullName evidence="1">SRPBCC family protein</fullName>
    </submittedName>
</protein>
<dbReference type="Proteomes" id="UP001597357">
    <property type="component" value="Unassembled WGS sequence"/>
</dbReference>
<dbReference type="EMBL" id="JBHULZ010000041">
    <property type="protein sequence ID" value="MFD2698561.1"/>
    <property type="molecule type" value="Genomic_DNA"/>
</dbReference>
<dbReference type="Gene3D" id="3.30.530.20">
    <property type="match status" value="1"/>
</dbReference>
<keyword evidence="2" id="KW-1185">Reference proteome</keyword>
<reference evidence="2" key="1">
    <citation type="journal article" date="2019" name="Int. J. Syst. Evol. Microbiol.">
        <title>The Global Catalogue of Microorganisms (GCM) 10K type strain sequencing project: providing services to taxonomists for standard genome sequencing and annotation.</title>
        <authorList>
            <consortium name="The Broad Institute Genomics Platform"/>
            <consortium name="The Broad Institute Genome Sequencing Center for Infectious Disease"/>
            <person name="Wu L."/>
            <person name="Ma J."/>
        </authorList>
    </citation>
    <scope>NUCLEOTIDE SEQUENCE [LARGE SCALE GENOMIC DNA]</scope>
    <source>
        <strain evidence="2">KCTC 42255</strain>
    </source>
</reference>
<sequence>MKYKIEIKVAVPRHVFIEKMDSIENLKHWQEGLLKASPITAVQGEAGSKMKLRYKMNNREIEMVEEIISIKLPESMTAEYTTRGVKNIQHNTFVDNADGTTTWIADNEFIFSSLALKVMGFLMPKAFKKQSYKYMEAFKNFAENGTSLVEEA</sequence>